<dbReference type="PROSITE" id="PS01031">
    <property type="entry name" value="SHSP"/>
    <property type="match status" value="1"/>
</dbReference>
<evidence type="ECO:0000256" key="3">
    <source>
        <dbReference type="SAM" id="MobiDB-lite"/>
    </source>
</evidence>
<dbReference type="AlphaFoldDB" id="A0AAD3DCE8"/>
<protein>
    <recommendedName>
        <fullName evidence="4">SHSP domain-containing protein</fullName>
    </recommendedName>
</protein>
<dbReference type="PANTHER" id="PTHR45640:SF26">
    <property type="entry name" value="RE23625P"/>
    <property type="match status" value="1"/>
</dbReference>
<evidence type="ECO:0000256" key="2">
    <source>
        <dbReference type="RuleBase" id="RU003616"/>
    </source>
</evidence>
<reference evidence="5 6" key="1">
    <citation type="journal article" date="2021" name="Sci. Rep.">
        <title>The genome of the diatom Chaetoceros tenuissimus carries an ancient integrated fragment of an extant virus.</title>
        <authorList>
            <person name="Hongo Y."/>
            <person name="Kimura K."/>
            <person name="Takaki Y."/>
            <person name="Yoshida Y."/>
            <person name="Baba S."/>
            <person name="Kobayashi G."/>
            <person name="Nagasaki K."/>
            <person name="Hano T."/>
            <person name="Tomaru Y."/>
        </authorList>
    </citation>
    <scope>NUCLEOTIDE SEQUENCE [LARGE SCALE GENOMIC DNA]</scope>
    <source>
        <strain evidence="5 6">NIES-3715</strain>
    </source>
</reference>
<dbReference type="GO" id="GO:0005737">
    <property type="term" value="C:cytoplasm"/>
    <property type="evidence" value="ECO:0007669"/>
    <property type="project" value="TreeGrafter"/>
</dbReference>
<dbReference type="InterPro" id="IPR008978">
    <property type="entry name" value="HSP20-like_chaperone"/>
</dbReference>
<accession>A0AAD3DCE8</accession>
<feature type="region of interest" description="Disordered" evidence="3">
    <location>
        <begin position="124"/>
        <end position="152"/>
    </location>
</feature>
<feature type="region of interest" description="Disordered" evidence="3">
    <location>
        <begin position="1"/>
        <end position="25"/>
    </location>
</feature>
<dbReference type="GO" id="GO:0051082">
    <property type="term" value="F:unfolded protein binding"/>
    <property type="evidence" value="ECO:0007669"/>
    <property type="project" value="TreeGrafter"/>
</dbReference>
<dbReference type="InterPro" id="IPR001436">
    <property type="entry name" value="Alpha-crystallin/sHSP_animal"/>
</dbReference>
<dbReference type="PANTHER" id="PTHR45640">
    <property type="entry name" value="HEAT SHOCK PROTEIN HSP-12.2-RELATED"/>
    <property type="match status" value="1"/>
</dbReference>
<dbReference type="Pfam" id="PF00011">
    <property type="entry name" value="HSP20"/>
    <property type="match status" value="1"/>
</dbReference>
<dbReference type="Proteomes" id="UP001054902">
    <property type="component" value="Unassembled WGS sequence"/>
</dbReference>
<dbReference type="Gene3D" id="2.60.40.790">
    <property type="match status" value="1"/>
</dbReference>
<dbReference type="EMBL" id="BLLK01000069">
    <property type="protein sequence ID" value="GFH60726.1"/>
    <property type="molecule type" value="Genomic_DNA"/>
</dbReference>
<evidence type="ECO:0000256" key="1">
    <source>
        <dbReference type="PROSITE-ProRule" id="PRU00285"/>
    </source>
</evidence>
<dbReference type="CDD" id="cd06526">
    <property type="entry name" value="metazoan_ACD"/>
    <property type="match status" value="1"/>
</dbReference>
<proteinExistence type="inferred from homology"/>
<dbReference type="GO" id="GO:0042026">
    <property type="term" value="P:protein refolding"/>
    <property type="evidence" value="ECO:0007669"/>
    <property type="project" value="TreeGrafter"/>
</dbReference>
<dbReference type="SUPFAM" id="SSF49764">
    <property type="entry name" value="HSP20-like chaperones"/>
    <property type="match status" value="1"/>
</dbReference>
<evidence type="ECO:0000259" key="4">
    <source>
        <dbReference type="PROSITE" id="PS01031"/>
    </source>
</evidence>
<evidence type="ECO:0000313" key="6">
    <source>
        <dbReference type="Proteomes" id="UP001054902"/>
    </source>
</evidence>
<feature type="compositionally biased region" description="Basic and acidic residues" evidence="3">
    <location>
        <begin position="128"/>
        <end position="152"/>
    </location>
</feature>
<dbReference type="GO" id="GO:0009408">
    <property type="term" value="P:response to heat"/>
    <property type="evidence" value="ECO:0007669"/>
    <property type="project" value="TreeGrafter"/>
</dbReference>
<keyword evidence="6" id="KW-1185">Reference proteome</keyword>
<comment type="similarity">
    <text evidence="1 2">Belongs to the small heat shock protein (HSP20) family.</text>
</comment>
<name>A0AAD3DCE8_9STRA</name>
<evidence type="ECO:0000313" key="5">
    <source>
        <dbReference type="EMBL" id="GFH60726.1"/>
    </source>
</evidence>
<organism evidence="5 6">
    <name type="scientific">Chaetoceros tenuissimus</name>
    <dbReference type="NCBI Taxonomy" id="426638"/>
    <lineage>
        <taxon>Eukaryota</taxon>
        <taxon>Sar</taxon>
        <taxon>Stramenopiles</taxon>
        <taxon>Ochrophyta</taxon>
        <taxon>Bacillariophyta</taxon>
        <taxon>Coscinodiscophyceae</taxon>
        <taxon>Chaetocerotophycidae</taxon>
        <taxon>Chaetocerotales</taxon>
        <taxon>Chaetocerotaceae</taxon>
        <taxon>Chaetoceros</taxon>
    </lineage>
</organism>
<comment type="caution">
    <text evidence="5">The sequence shown here is derived from an EMBL/GenBank/DDBJ whole genome shotgun (WGS) entry which is preliminary data.</text>
</comment>
<dbReference type="InterPro" id="IPR002068">
    <property type="entry name" value="A-crystallin/Hsp20_dom"/>
</dbReference>
<feature type="domain" description="SHSP" evidence="4">
    <location>
        <begin position="16"/>
        <end position="124"/>
    </location>
</feature>
<sequence length="152" mass="16766">MGMLSPAEDDKAGSLATFKRSSPGYEVTDNSELFSISLDVAGFKPDEIDIGLKAGGQLLSITGHHKEEGEGRTYESRFQQNFSLDPSIVTDELTANFKDNKLIVSAPRNMKQLPENRKIPVQMLEGGAKQDEVKHDKIEAKTEVPKEEEATE</sequence>
<dbReference type="GO" id="GO:0005634">
    <property type="term" value="C:nucleus"/>
    <property type="evidence" value="ECO:0007669"/>
    <property type="project" value="TreeGrafter"/>
</dbReference>
<gene>
    <name evidence="5" type="ORF">CTEN210_17202</name>
</gene>